<proteinExistence type="predicted"/>
<reference evidence="1" key="1">
    <citation type="submission" date="2018-05" db="EMBL/GenBank/DDBJ databases">
        <authorList>
            <person name="Lanie J.A."/>
            <person name="Ng W.-L."/>
            <person name="Kazmierczak K.M."/>
            <person name="Andrzejewski T.M."/>
            <person name="Davidsen T.M."/>
            <person name="Wayne K.J."/>
            <person name="Tettelin H."/>
            <person name="Glass J.I."/>
            <person name="Rusch D."/>
            <person name="Podicherti R."/>
            <person name="Tsui H.-C.T."/>
            <person name="Winkler M.E."/>
        </authorList>
    </citation>
    <scope>NUCLEOTIDE SEQUENCE</scope>
</reference>
<organism evidence="1">
    <name type="scientific">marine metagenome</name>
    <dbReference type="NCBI Taxonomy" id="408172"/>
    <lineage>
        <taxon>unclassified sequences</taxon>
        <taxon>metagenomes</taxon>
        <taxon>ecological metagenomes</taxon>
    </lineage>
</organism>
<name>A0A381S5Q8_9ZZZZ</name>
<accession>A0A381S5Q8</accession>
<gene>
    <name evidence="1" type="ORF">METZ01_LOCUS51663</name>
</gene>
<evidence type="ECO:0000313" key="1">
    <source>
        <dbReference type="EMBL" id="SUZ98809.1"/>
    </source>
</evidence>
<sequence>MLWKDAVDMLGKCIFHKVLDMLVI</sequence>
<dbReference type="EMBL" id="UINC01002641">
    <property type="protein sequence ID" value="SUZ98809.1"/>
    <property type="molecule type" value="Genomic_DNA"/>
</dbReference>
<protein>
    <submittedName>
        <fullName evidence="1">Uncharacterized protein</fullName>
    </submittedName>
</protein>
<dbReference type="AlphaFoldDB" id="A0A381S5Q8"/>